<name>D6TVT7_KTERA</name>
<dbReference type="STRING" id="485913.Krac_5348"/>
<gene>
    <name evidence="2" type="ORF">Krac_5348</name>
</gene>
<keyword evidence="3" id="KW-1185">Reference proteome</keyword>
<feature type="domain" description="N-acetyltransferase" evidence="1">
    <location>
        <begin position="11"/>
        <end position="96"/>
    </location>
</feature>
<evidence type="ECO:0000313" key="3">
    <source>
        <dbReference type="Proteomes" id="UP000004508"/>
    </source>
</evidence>
<dbReference type="PANTHER" id="PTHR31435">
    <property type="entry name" value="PROTEIN NATD1"/>
    <property type="match status" value="1"/>
</dbReference>
<dbReference type="InterPro" id="IPR031165">
    <property type="entry name" value="GNAT_YJDJ"/>
</dbReference>
<organism evidence="2 3">
    <name type="scientific">Ktedonobacter racemifer DSM 44963</name>
    <dbReference type="NCBI Taxonomy" id="485913"/>
    <lineage>
        <taxon>Bacteria</taxon>
        <taxon>Bacillati</taxon>
        <taxon>Chloroflexota</taxon>
        <taxon>Ktedonobacteria</taxon>
        <taxon>Ktedonobacterales</taxon>
        <taxon>Ktedonobacteraceae</taxon>
        <taxon>Ktedonobacter</taxon>
    </lineage>
</organism>
<protein>
    <submittedName>
        <fullName evidence="2">Acetyltransferase</fullName>
    </submittedName>
</protein>
<dbReference type="Proteomes" id="UP000004508">
    <property type="component" value="Unassembled WGS sequence"/>
</dbReference>
<proteinExistence type="predicted"/>
<reference evidence="2 3" key="1">
    <citation type="journal article" date="2011" name="Stand. Genomic Sci.">
        <title>Non-contiguous finished genome sequence and contextual data of the filamentous soil bacterium Ktedonobacter racemifer type strain (SOSP1-21).</title>
        <authorList>
            <person name="Chang Y.J."/>
            <person name="Land M."/>
            <person name="Hauser L."/>
            <person name="Chertkov O."/>
            <person name="Del Rio T.G."/>
            <person name="Nolan M."/>
            <person name="Copeland A."/>
            <person name="Tice H."/>
            <person name="Cheng J.F."/>
            <person name="Lucas S."/>
            <person name="Han C."/>
            <person name="Goodwin L."/>
            <person name="Pitluck S."/>
            <person name="Ivanova N."/>
            <person name="Ovchinikova G."/>
            <person name="Pati A."/>
            <person name="Chen A."/>
            <person name="Palaniappan K."/>
            <person name="Mavromatis K."/>
            <person name="Liolios K."/>
            <person name="Brettin T."/>
            <person name="Fiebig A."/>
            <person name="Rohde M."/>
            <person name="Abt B."/>
            <person name="Goker M."/>
            <person name="Detter J.C."/>
            <person name="Woyke T."/>
            <person name="Bristow J."/>
            <person name="Eisen J.A."/>
            <person name="Markowitz V."/>
            <person name="Hugenholtz P."/>
            <person name="Kyrpides N.C."/>
            <person name="Klenk H.P."/>
            <person name="Lapidus A."/>
        </authorList>
    </citation>
    <scope>NUCLEOTIDE SEQUENCE [LARGE SCALE GENOMIC DNA]</scope>
    <source>
        <strain evidence="3">DSM 44963</strain>
    </source>
</reference>
<dbReference type="PROSITE" id="PS51729">
    <property type="entry name" value="GNAT_YJDJ"/>
    <property type="match status" value="1"/>
</dbReference>
<comment type="caution">
    <text evidence="2">The sequence shown here is derived from an EMBL/GenBank/DDBJ whole genome shotgun (WGS) entry which is preliminary data.</text>
</comment>
<dbReference type="AlphaFoldDB" id="D6TVT7"/>
<dbReference type="InParanoid" id="D6TVT7"/>
<dbReference type="SUPFAM" id="SSF55729">
    <property type="entry name" value="Acyl-CoA N-acyltransferases (Nat)"/>
    <property type="match status" value="1"/>
</dbReference>
<dbReference type="InterPro" id="IPR045057">
    <property type="entry name" value="Gcn5-rel_NAT"/>
</dbReference>
<sequence length="106" mass="11836">MSTTDPVPIVTNNRDEHRYEVKINEQLAVLTYKQQAGRIVFLHTGVPPALEGRGIASQLASFALENALAQHLTVVPLCPFVASYIRRHQEYLPLLTEAEQARLLEG</sequence>
<dbReference type="Pfam" id="PF14542">
    <property type="entry name" value="Acetyltransf_CG"/>
    <property type="match status" value="1"/>
</dbReference>
<dbReference type="OrthoDB" id="9793389at2"/>
<evidence type="ECO:0000313" key="2">
    <source>
        <dbReference type="EMBL" id="EFH84320.1"/>
    </source>
</evidence>
<accession>D6TVT7</accession>
<dbReference type="eggNOG" id="COG2388">
    <property type="taxonomic scope" value="Bacteria"/>
</dbReference>
<dbReference type="InterPro" id="IPR016181">
    <property type="entry name" value="Acyl_CoA_acyltransferase"/>
</dbReference>
<keyword evidence="2" id="KW-0808">Transferase</keyword>
<dbReference type="PANTHER" id="PTHR31435:SF10">
    <property type="entry name" value="BSR4717 PROTEIN"/>
    <property type="match status" value="1"/>
</dbReference>
<dbReference type="RefSeq" id="WP_007915750.1">
    <property type="nucleotide sequence ID" value="NZ_ADVG01000003.1"/>
</dbReference>
<dbReference type="GO" id="GO:0016740">
    <property type="term" value="F:transferase activity"/>
    <property type="evidence" value="ECO:0007669"/>
    <property type="project" value="UniProtKB-KW"/>
</dbReference>
<dbReference type="EMBL" id="ADVG01000003">
    <property type="protein sequence ID" value="EFH84320.1"/>
    <property type="molecule type" value="Genomic_DNA"/>
</dbReference>
<dbReference type="Gene3D" id="3.40.630.30">
    <property type="match status" value="1"/>
</dbReference>
<evidence type="ECO:0000259" key="1">
    <source>
        <dbReference type="PROSITE" id="PS51729"/>
    </source>
</evidence>